<dbReference type="InterPro" id="IPR019012">
    <property type="entry name" value="RNA_cap_Gua-N2-MeTrfase"/>
</dbReference>
<dbReference type="GO" id="GO:0036261">
    <property type="term" value="P:7-methylguanosine cap hypermethylation"/>
    <property type="evidence" value="ECO:0007669"/>
    <property type="project" value="InterPro"/>
</dbReference>
<dbReference type="PANTHER" id="PTHR14741:SF32">
    <property type="entry name" value="TRIMETHYLGUANOSINE SYNTHASE"/>
    <property type="match status" value="1"/>
</dbReference>
<evidence type="ECO:0000259" key="1">
    <source>
        <dbReference type="Pfam" id="PF18096"/>
    </source>
</evidence>
<dbReference type="PANTHER" id="PTHR14741">
    <property type="entry name" value="S-ADENOSYLMETHIONINE-DEPENDENT METHYLTRANSFERASE RELATED"/>
    <property type="match status" value="1"/>
</dbReference>
<dbReference type="Pfam" id="PF09445">
    <property type="entry name" value="Methyltransf_15"/>
    <property type="match status" value="1"/>
</dbReference>
<dbReference type="InterPro" id="IPR041497">
    <property type="entry name" value="Thump-like"/>
</dbReference>
<evidence type="ECO:0000313" key="2">
    <source>
        <dbReference type="EMBL" id="HGT40575.1"/>
    </source>
</evidence>
<protein>
    <recommendedName>
        <fullName evidence="1">THUMP-like domain-containing protein</fullName>
    </recommendedName>
</protein>
<dbReference type="GO" id="GO:0008168">
    <property type="term" value="F:methyltransferase activity"/>
    <property type="evidence" value="ECO:0007669"/>
    <property type="project" value="InterPro"/>
</dbReference>
<dbReference type="InterPro" id="IPR029063">
    <property type="entry name" value="SAM-dependent_MTases_sf"/>
</dbReference>
<dbReference type="CDD" id="cd02440">
    <property type="entry name" value="AdoMet_MTases"/>
    <property type="match status" value="1"/>
</dbReference>
<gene>
    <name evidence="2" type="ORF">ENS64_15120</name>
</gene>
<sequence length="398" mass="43816">MHALPEWLHDPETLLLRRLRRTPQLLEAINSTDRPEMALQAKLRREFPDDLVRAALTLHELRRKAAAKFSRAADMWFDRQGLEQATGEIVAQYKARRFSGRVWDLCCGIGGDTLALAQRCEFVLAVDCQPAATLRASWNAAAYHVAQAVQPRVADAETLLPELTGELVHIDPDRRSGSATRALRLEDYVPGLDFLHRLQHTARGGGLKLGPASNFPGKFPDTEIELISHRGECKEAVVWFGELAGSSPFRATVLPAGDTICGHPLDVAAPLAPLDGYLFDPDPAVVRAGLVDVLAVQLDLRRLDAAEEYLTGPRLISSPFVQAFAVDAEVPNNERHIREAIRRLQWGIVEIKCRHVPVDADSLRRRLPLSGEAAGVLILARIAGRTRAVLAHRVSSSG</sequence>
<name>A0A7C4LMQ9_9PLAN</name>
<proteinExistence type="predicted"/>
<dbReference type="Pfam" id="PF18096">
    <property type="entry name" value="Thump_like"/>
    <property type="match status" value="1"/>
</dbReference>
<organism evidence="2">
    <name type="scientific">Schlesneria paludicola</name>
    <dbReference type="NCBI Taxonomy" id="360056"/>
    <lineage>
        <taxon>Bacteria</taxon>
        <taxon>Pseudomonadati</taxon>
        <taxon>Planctomycetota</taxon>
        <taxon>Planctomycetia</taxon>
        <taxon>Planctomycetales</taxon>
        <taxon>Planctomycetaceae</taxon>
        <taxon>Schlesneria</taxon>
    </lineage>
</organism>
<dbReference type="Gene3D" id="3.40.50.150">
    <property type="entry name" value="Vaccinia Virus protein VP39"/>
    <property type="match status" value="1"/>
</dbReference>
<reference evidence="2" key="1">
    <citation type="journal article" date="2020" name="mSystems">
        <title>Genome- and Community-Level Interaction Insights into Carbon Utilization and Element Cycling Functions of Hydrothermarchaeota in Hydrothermal Sediment.</title>
        <authorList>
            <person name="Zhou Z."/>
            <person name="Liu Y."/>
            <person name="Xu W."/>
            <person name="Pan J."/>
            <person name="Luo Z.H."/>
            <person name="Li M."/>
        </authorList>
    </citation>
    <scope>NUCLEOTIDE SEQUENCE [LARGE SCALE GENOMIC DNA]</scope>
    <source>
        <strain evidence="2">SpSt-508</strain>
    </source>
</reference>
<accession>A0A7C4LMQ9</accession>
<dbReference type="EMBL" id="DSVQ01000018">
    <property type="protein sequence ID" value="HGT40575.1"/>
    <property type="molecule type" value="Genomic_DNA"/>
</dbReference>
<dbReference type="SUPFAM" id="SSF53335">
    <property type="entry name" value="S-adenosyl-L-methionine-dependent methyltransferases"/>
    <property type="match status" value="1"/>
</dbReference>
<dbReference type="AlphaFoldDB" id="A0A7C4LMQ9"/>
<comment type="caution">
    <text evidence="2">The sequence shown here is derived from an EMBL/GenBank/DDBJ whole genome shotgun (WGS) entry which is preliminary data.</text>
</comment>
<feature type="domain" description="THUMP-like" evidence="1">
    <location>
        <begin position="322"/>
        <end position="393"/>
    </location>
</feature>